<reference evidence="4" key="1">
    <citation type="submission" date="2021-05" db="EMBL/GenBank/DDBJ databases">
        <authorList>
            <person name="Pietrasiak N."/>
            <person name="Ward R."/>
            <person name="Stajich J.E."/>
            <person name="Kurbessoian T."/>
        </authorList>
    </citation>
    <scope>NUCLEOTIDE SEQUENCE</scope>
    <source>
        <strain evidence="4">CPER-KK1</strain>
    </source>
</reference>
<evidence type="ECO:0000259" key="3">
    <source>
        <dbReference type="Pfam" id="PF04321"/>
    </source>
</evidence>
<dbReference type="SUPFAM" id="SSF51735">
    <property type="entry name" value="NAD(P)-binding Rossmann-fold domains"/>
    <property type="match status" value="1"/>
</dbReference>
<dbReference type="InterPro" id="IPR029903">
    <property type="entry name" value="RmlD-like-bd"/>
</dbReference>
<dbReference type="EC" id="1.1.1.133" evidence="2"/>
<dbReference type="EMBL" id="JAHHIF010000028">
    <property type="protein sequence ID" value="MBW4546709.1"/>
    <property type="molecule type" value="Genomic_DNA"/>
</dbReference>
<dbReference type="GO" id="GO:0008831">
    <property type="term" value="F:dTDP-4-dehydrorhamnose reductase activity"/>
    <property type="evidence" value="ECO:0007669"/>
    <property type="project" value="UniProtKB-EC"/>
</dbReference>
<dbReference type="GO" id="GO:0019305">
    <property type="term" value="P:dTDP-rhamnose biosynthetic process"/>
    <property type="evidence" value="ECO:0007669"/>
    <property type="project" value="TreeGrafter"/>
</dbReference>
<organism evidence="4 5">
    <name type="scientific">Symplocastrum torsivum CPER-KK1</name>
    <dbReference type="NCBI Taxonomy" id="450513"/>
    <lineage>
        <taxon>Bacteria</taxon>
        <taxon>Bacillati</taxon>
        <taxon>Cyanobacteriota</taxon>
        <taxon>Cyanophyceae</taxon>
        <taxon>Oscillatoriophycideae</taxon>
        <taxon>Oscillatoriales</taxon>
        <taxon>Microcoleaceae</taxon>
        <taxon>Symplocastrum</taxon>
    </lineage>
</organism>
<proteinExistence type="inferred from homology"/>
<dbReference type="InterPro" id="IPR005913">
    <property type="entry name" value="dTDP_dehydrorham_reduct"/>
</dbReference>
<dbReference type="AlphaFoldDB" id="A0A951PP26"/>
<sequence length="297" mass="33182">MRILILGANGMLGHKLTQVFSQQFEVLATVRSSIDAFAGHPVLVQEQLLGNVSVENFDSIVRAIALAKPHYIVNCIGIVKQQLAAKDPLQSISVNALFPHRLAQVCQAAGIRLIQISTDCVFTGRKGNYLETDVADAEDLYGRTKLLGEVGGEGCLTLRTSIIGREFANSYGLIDWFLRQEGKSIRGYKKAIFSGFTTHALAEIIAQIITQHSDLQGIWHVAAEPINKFELLSLVKEIYRLNIQIEPDEVFLCDRSLNSDRFRQATGFIPPSWQNMIEQMYQDPTPYSKLRGDYAIR</sequence>
<reference evidence="4" key="2">
    <citation type="journal article" date="2022" name="Microbiol. Resour. Announc.">
        <title>Metagenome Sequencing to Explore Phylogenomics of Terrestrial Cyanobacteria.</title>
        <authorList>
            <person name="Ward R.D."/>
            <person name="Stajich J.E."/>
            <person name="Johansen J.R."/>
            <person name="Huntemann M."/>
            <person name="Clum A."/>
            <person name="Foster B."/>
            <person name="Foster B."/>
            <person name="Roux S."/>
            <person name="Palaniappan K."/>
            <person name="Varghese N."/>
            <person name="Mukherjee S."/>
            <person name="Reddy T.B.K."/>
            <person name="Daum C."/>
            <person name="Copeland A."/>
            <person name="Chen I.A."/>
            <person name="Ivanova N.N."/>
            <person name="Kyrpides N.C."/>
            <person name="Shapiro N."/>
            <person name="Eloe-Fadrosh E.A."/>
            <person name="Pietrasiak N."/>
        </authorList>
    </citation>
    <scope>NUCLEOTIDE SEQUENCE</scope>
    <source>
        <strain evidence="4">CPER-KK1</strain>
    </source>
</reference>
<feature type="domain" description="RmlD-like substrate binding" evidence="3">
    <location>
        <begin position="1"/>
        <end position="282"/>
    </location>
</feature>
<dbReference type="Pfam" id="PF04321">
    <property type="entry name" value="RmlD_sub_bind"/>
    <property type="match status" value="1"/>
</dbReference>
<dbReference type="Gene3D" id="3.40.50.720">
    <property type="entry name" value="NAD(P)-binding Rossmann-like Domain"/>
    <property type="match status" value="1"/>
</dbReference>
<name>A0A951PP26_9CYAN</name>
<dbReference type="InterPro" id="IPR036291">
    <property type="entry name" value="NAD(P)-bd_dom_sf"/>
</dbReference>
<dbReference type="PANTHER" id="PTHR10491:SF4">
    <property type="entry name" value="METHIONINE ADENOSYLTRANSFERASE 2 SUBUNIT BETA"/>
    <property type="match status" value="1"/>
</dbReference>
<dbReference type="CDD" id="cd05254">
    <property type="entry name" value="dTDP_HR_like_SDR_e"/>
    <property type="match status" value="1"/>
</dbReference>
<evidence type="ECO:0000256" key="2">
    <source>
        <dbReference type="RuleBase" id="RU364082"/>
    </source>
</evidence>
<comment type="function">
    <text evidence="2">Catalyzes the reduction of dTDP-6-deoxy-L-lyxo-4-hexulose to yield dTDP-L-rhamnose.</text>
</comment>
<dbReference type="PANTHER" id="PTHR10491">
    <property type="entry name" value="DTDP-4-DEHYDRORHAMNOSE REDUCTASE"/>
    <property type="match status" value="1"/>
</dbReference>
<dbReference type="GO" id="GO:0005829">
    <property type="term" value="C:cytosol"/>
    <property type="evidence" value="ECO:0007669"/>
    <property type="project" value="TreeGrafter"/>
</dbReference>
<evidence type="ECO:0000256" key="1">
    <source>
        <dbReference type="ARBA" id="ARBA00010944"/>
    </source>
</evidence>
<comment type="similarity">
    <text evidence="1 2">Belongs to the dTDP-4-dehydrorhamnose reductase family.</text>
</comment>
<comment type="caution">
    <text evidence="4">The sequence shown here is derived from an EMBL/GenBank/DDBJ whole genome shotgun (WGS) entry which is preliminary data.</text>
</comment>
<comment type="pathway">
    <text evidence="2">Carbohydrate biosynthesis; dTDP-L-rhamnose biosynthesis.</text>
</comment>
<evidence type="ECO:0000313" key="5">
    <source>
        <dbReference type="Proteomes" id="UP000753908"/>
    </source>
</evidence>
<accession>A0A951PP26</accession>
<keyword evidence="2" id="KW-0560">Oxidoreductase</keyword>
<evidence type="ECO:0000313" key="4">
    <source>
        <dbReference type="EMBL" id="MBW4546709.1"/>
    </source>
</evidence>
<dbReference type="Proteomes" id="UP000753908">
    <property type="component" value="Unassembled WGS sequence"/>
</dbReference>
<protein>
    <recommendedName>
        <fullName evidence="2">dTDP-4-dehydrorhamnose reductase</fullName>
        <ecNumber evidence="2">1.1.1.133</ecNumber>
    </recommendedName>
</protein>
<gene>
    <name evidence="4" type="ORF">KME25_20035</name>
</gene>
<keyword evidence="2" id="KW-0521">NADP</keyword>